<name>A0A4Y2LE54_ARAVE</name>
<reference evidence="3 5" key="1">
    <citation type="journal article" date="2019" name="Sci. Rep.">
        <title>Orb-weaving spider Araneus ventricosus genome elucidates the spidroin gene catalogue.</title>
        <authorList>
            <person name="Kono N."/>
            <person name="Nakamura H."/>
            <person name="Ohtoshi R."/>
            <person name="Moran D.A.P."/>
            <person name="Shinohara A."/>
            <person name="Yoshida Y."/>
            <person name="Fujiwara M."/>
            <person name="Mori M."/>
            <person name="Tomita M."/>
            <person name="Arakawa K."/>
        </authorList>
    </citation>
    <scope>NUCLEOTIDE SEQUENCE [LARGE SCALE GENOMIC DNA]</scope>
</reference>
<dbReference type="EMBL" id="BGPR01276611">
    <property type="protein sequence ID" value="GBN12803.1"/>
    <property type="molecule type" value="Genomic_DNA"/>
</dbReference>
<evidence type="ECO:0000313" key="5">
    <source>
        <dbReference type="Proteomes" id="UP000499080"/>
    </source>
</evidence>
<dbReference type="EMBL" id="BGPR01276601">
    <property type="protein sequence ID" value="GBN12779.1"/>
    <property type="molecule type" value="Genomic_DNA"/>
</dbReference>
<dbReference type="EMBL" id="BGPR01276703">
    <property type="protein sequence ID" value="GBN13031.1"/>
    <property type="molecule type" value="Genomic_DNA"/>
</dbReference>
<gene>
    <name evidence="2" type="ORF">AVEN_13788_1</name>
    <name evidence="3" type="ORF">AVEN_148520_1</name>
    <name evidence="4" type="ORF">AVEN_218604_1</name>
    <name evidence="1" type="ORF">AVEN_257533_1</name>
</gene>
<evidence type="ECO:0000313" key="1">
    <source>
        <dbReference type="EMBL" id="GBN12779.1"/>
    </source>
</evidence>
<dbReference type="Proteomes" id="UP000499080">
    <property type="component" value="Unassembled WGS sequence"/>
</dbReference>
<evidence type="ECO:0000313" key="3">
    <source>
        <dbReference type="EMBL" id="GBN12968.1"/>
    </source>
</evidence>
<protein>
    <submittedName>
        <fullName evidence="3">Uncharacterized protein</fullName>
    </submittedName>
</protein>
<feature type="non-terminal residue" evidence="3">
    <location>
        <position position="60"/>
    </location>
</feature>
<dbReference type="EMBL" id="BGPR01276674">
    <property type="protein sequence ID" value="GBN12968.1"/>
    <property type="molecule type" value="Genomic_DNA"/>
</dbReference>
<accession>A0A4Y2LE54</accession>
<evidence type="ECO:0000313" key="4">
    <source>
        <dbReference type="EMBL" id="GBN13031.1"/>
    </source>
</evidence>
<evidence type="ECO:0000313" key="2">
    <source>
        <dbReference type="EMBL" id="GBN12803.1"/>
    </source>
</evidence>
<sequence>MLKQKELEQREFLVLKEGKAFWKDRTPPQVPVPDACVAPVPVDWTWDNSGKTAERDNSLT</sequence>
<comment type="caution">
    <text evidence="3">The sequence shown here is derived from an EMBL/GenBank/DDBJ whole genome shotgun (WGS) entry which is preliminary data.</text>
</comment>
<dbReference type="AlphaFoldDB" id="A0A4Y2LE54"/>
<proteinExistence type="predicted"/>
<organism evidence="3 5">
    <name type="scientific">Araneus ventricosus</name>
    <name type="common">Orbweaver spider</name>
    <name type="synonym">Epeira ventricosa</name>
    <dbReference type="NCBI Taxonomy" id="182803"/>
    <lineage>
        <taxon>Eukaryota</taxon>
        <taxon>Metazoa</taxon>
        <taxon>Ecdysozoa</taxon>
        <taxon>Arthropoda</taxon>
        <taxon>Chelicerata</taxon>
        <taxon>Arachnida</taxon>
        <taxon>Araneae</taxon>
        <taxon>Araneomorphae</taxon>
        <taxon>Entelegynae</taxon>
        <taxon>Araneoidea</taxon>
        <taxon>Araneidae</taxon>
        <taxon>Araneus</taxon>
    </lineage>
</organism>
<keyword evidence="5" id="KW-1185">Reference proteome</keyword>